<dbReference type="EMBL" id="JAALFG010000003">
    <property type="protein sequence ID" value="NGP18849.1"/>
    <property type="molecule type" value="Genomic_DNA"/>
</dbReference>
<keyword evidence="2 4" id="KW-0560">Oxidoreductase</keyword>
<feature type="domain" description="D-isomer specific 2-hydroxyacid dehydrogenase NAD-binding" evidence="6">
    <location>
        <begin position="112"/>
        <end position="288"/>
    </location>
</feature>
<evidence type="ECO:0000256" key="2">
    <source>
        <dbReference type="ARBA" id="ARBA00023002"/>
    </source>
</evidence>
<dbReference type="InterPro" id="IPR050418">
    <property type="entry name" value="D-iso_2-hydroxyacid_DH_PdxB"/>
</dbReference>
<dbReference type="Pfam" id="PF00389">
    <property type="entry name" value="2-Hacid_dh"/>
    <property type="match status" value="1"/>
</dbReference>
<evidence type="ECO:0000259" key="5">
    <source>
        <dbReference type="Pfam" id="PF00389"/>
    </source>
</evidence>
<dbReference type="PANTHER" id="PTHR43761">
    <property type="entry name" value="D-ISOMER SPECIFIC 2-HYDROXYACID DEHYDROGENASE FAMILY PROTEIN (AFU_ORTHOLOGUE AFUA_1G13630)"/>
    <property type="match status" value="1"/>
</dbReference>
<evidence type="ECO:0000256" key="3">
    <source>
        <dbReference type="ARBA" id="ARBA00023027"/>
    </source>
</evidence>
<evidence type="ECO:0000256" key="1">
    <source>
        <dbReference type="ARBA" id="ARBA00005854"/>
    </source>
</evidence>
<accession>A0A6M1SG75</accession>
<keyword evidence="8" id="KW-1185">Reference proteome</keyword>
<dbReference type="RefSeq" id="WP_164535092.1">
    <property type="nucleotide sequence ID" value="NZ_JAALFG010000003.1"/>
</dbReference>
<evidence type="ECO:0000259" key="6">
    <source>
        <dbReference type="Pfam" id="PF02826"/>
    </source>
</evidence>
<proteinExistence type="inferred from homology"/>
<name>A0A6M1SG75_9HYPH</name>
<dbReference type="InterPro" id="IPR036291">
    <property type="entry name" value="NAD(P)-bd_dom_sf"/>
</dbReference>
<gene>
    <name evidence="7" type="ORF">G5575_15360</name>
</gene>
<reference evidence="7 8" key="1">
    <citation type="submission" date="2020-02" db="EMBL/GenBank/DDBJ databases">
        <authorList>
            <person name="Khan S.A."/>
            <person name="Jeon C.O."/>
            <person name="Chun B.H."/>
        </authorList>
    </citation>
    <scope>NUCLEOTIDE SEQUENCE [LARGE SCALE GENOMIC DNA]</scope>
    <source>
        <strain evidence="7 8">H239</strain>
    </source>
</reference>
<dbReference type="Gene3D" id="3.40.50.720">
    <property type="entry name" value="NAD(P)-binding Rossmann-like Domain"/>
    <property type="match status" value="2"/>
</dbReference>
<organism evidence="7 8">
    <name type="scientific">Devosia aurantiaca</name>
    <dbReference type="NCBI Taxonomy" id="2714858"/>
    <lineage>
        <taxon>Bacteria</taxon>
        <taxon>Pseudomonadati</taxon>
        <taxon>Pseudomonadota</taxon>
        <taxon>Alphaproteobacteria</taxon>
        <taxon>Hyphomicrobiales</taxon>
        <taxon>Devosiaceae</taxon>
        <taxon>Devosia</taxon>
    </lineage>
</organism>
<evidence type="ECO:0000313" key="7">
    <source>
        <dbReference type="EMBL" id="NGP18849.1"/>
    </source>
</evidence>
<dbReference type="SUPFAM" id="SSF51735">
    <property type="entry name" value="NAD(P)-binding Rossmann-fold domains"/>
    <property type="match status" value="1"/>
</dbReference>
<dbReference type="PROSITE" id="PS00670">
    <property type="entry name" value="D_2_HYDROXYACID_DH_2"/>
    <property type="match status" value="1"/>
</dbReference>
<dbReference type="Proteomes" id="UP000474802">
    <property type="component" value="Unassembled WGS sequence"/>
</dbReference>
<feature type="domain" description="D-isomer specific 2-hydroxyacid dehydrogenase catalytic" evidence="5">
    <location>
        <begin position="27"/>
        <end position="319"/>
    </location>
</feature>
<dbReference type="AlphaFoldDB" id="A0A6M1SG75"/>
<comment type="caution">
    <text evidence="7">The sequence shown here is derived from an EMBL/GenBank/DDBJ whole genome shotgun (WGS) entry which is preliminary data.</text>
</comment>
<dbReference type="GO" id="GO:0003714">
    <property type="term" value="F:transcription corepressor activity"/>
    <property type="evidence" value="ECO:0007669"/>
    <property type="project" value="InterPro"/>
</dbReference>
<comment type="similarity">
    <text evidence="1 4">Belongs to the D-isomer specific 2-hydroxyacid dehydrogenase family.</text>
</comment>
<dbReference type="Pfam" id="PF02826">
    <property type="entry name" value="2-Hacid_dh_C"/>
    <property type="match status" value="1"/>
</dbReference>
<dbReference type="InterPro" id="IPR029753">
    <property type="entry name" value="D-isomer_DH_CS"/>
</dbReference>
<evidence type="ECO:0000256" key="4">
    <source>
        <dbReference type="RuleBase" id="RU003719"/>
    </source>
</evidence>
<dbReference type="GO" id="GO:0016616">
    <property type="term" value="F:oxidoreductase activity, acting on the CH-OH group of donors, NAD or NADP as acceptor"/>
    <property type="evidence" value="ECO:0007669"/>
    <property type="project" value="InterPro"/>
</dbReference>
<dbReference type="InterPro" id="IPR043322">
    <property type="entry name" value="CtBP"/>
</dbReference>
<sequence>MATADKVVVTDYTFPALDQEQDAARGAGAEFAAFQCRTADEVADAVAGAKVAVVQFAPFTAEAAARLAPGAAVIRYGVGYDNIDVAACSALGISVSYVPDYCADEVADHTAASLLAMMRKLPALDASVRAGEWKAVGVAKPMKAFKDALVGFFGFGHIGRLTHARLKAFGFRFAVADPMVTQEQARDLGIELMDAQTLFRSADAICLHAPANEQTRFFVNAERLSSMQNQAVIVNTARGALIDEAALAAALSSGTIGGAALDVFNTEPLQADTPLRAAPNLLLTPHVAWYSESAIGRLQGLVAGDIAAWLSGGPLRRPVPGIPQRAA</sequence>
<dbReference type="GO" id="GO:0051287">
    <property type="term" value="F:NAD binding"/>
    <property type="evidence" value="ECO:0007669"/>
    <property type="project" value="InterPro"/>
</dbReference>
<evidence type="ECO:0000313" key="8">
    <source>
        <dbReference type="Proteomes" id="UP000474802"/>
    </source>
</evidence>
<dbReference type="InterPro" id="IPR006139">
    <property type="entry name" value="D-isomer_2_OHA_DH_cat_dom"/>
</dbReference>
<keyword evidence="3" id="KW-0520">NAD</keyword>
<dbReference type="InterPro" id="IPR006140">
    <property type="entry name" value="D-isomer_DH_NAD-bd"/>
</dbReference>
<reference evidence="7 8" key="2">
    <citation type="submission" date="2020-03" db="EMBL/GenBank/DDBJ databases">
        <title>Devosia chinhatensis sp. nov., isolated from a hexachlorocyclohexane (HCH) dump site in India.</title>
        <authorList>
            <person name="Kumar M."/>
            <person name="Lal R."/>
        </authorList>
    </citation>
    <scope>NUCLEOTIDE SEQUENCE [LARGE SCALE GENOMIC DNA]</scope>
    <source>
        <strain evidence="7 8">H239</strain>
    </source>
</reference>
<dbReference type="PANTHER" id="PTHR43761:SF1">
    <property type="entry name" value="D-ISOMER SPECIFIC 2-HYDROXYACID DEHYDROGENASE CATALYTIC DOMAIN-CONTAINING PROTEIN-RELATED"/>
    <property type="match status" value="1"/>
</dbReference>
<protein>
    <submittedName>
        <fullName evidence="7">C-terminal binding protein</fullName>
    </submittedName>
</protein>
<dbReference type="CDD" id="cd05299">
    <property type="entry name" value="CtBP_dh"/>
    <property type="match status" value="1"/>
</dbReference>
<dbReference type="SUPFAM" id="SSF52283">
    <property type="entry name" value="Formate/glycerate dehydrogenase catalytic domain-like"/>
    <property type="match status" value="1"/>
</dbReference>